<organism evidence="1 2">
    <name type="scientific">Cellulomonas carbonis T26</name>
    <dbReference type="NCBI Taxonomy" id="947969"/>
    <lineage>
        <taxon>Bacteria</taxon>
        <taxon>Bacillati</taxon>
        <taxon>Actinomycetota</taxon>
        <taxon>Actinomycetes</taxon>
        <taxon>Micrococcales</taxon>
        <taxon>Cellulomonadaceae</taxon>
        <taxon>Cellulomonas</taxon>
    </lineage>
</organism>
<dbReference type="InterPro" id="IPR023214">
    <property type="entry name" value="HAD_sf"/>
</dbReference>
<dbReference type="PANTHER" id="PTHR43611">
    <property type="entry name" value="ALPHA-D-GLUCOSE 1-PHOSPHATE PHOSPHATASE"/>
    <property type="match status" value="1"/>
</dbReference>
<dbReference type="PRINTS" id="PR00413">
    <property type="entry name" value="HADHALOGNASE"/>
</dbReference>
<name>A0A0A0BLK3_9CELL</name>
<protein>
    <submittedName>
        <fullName evidence="1">Haloacid dehalogenase</fullName>
    </submittedName>
</protein>
<dbReference type="AlphaFoldDB" id="A0A0A0BLK3"/>
<dbReference type="EMBL" id="AXCY01000196">
    <property type="protein sequence ID" value="KGM08572.1"/>
    <property type="molecule type" value="Genomic_DNA"/>
</dbReference>
<gene>
    <name evidence="1" type="ORF">N868_08025</name>
</gene>
<dbReference type="PANTHER" id="PTHR43611:SF3">
    <property type="entry name" value="FLAVIN MONONUCLEOTIDE HYDROLASE 1, CHLOROPLATIC"/>
    <property type="match status" value="1"/>
</dbReference>
<proteinExistence type="predicted"/>
<dbReference type="InterPro" id="IPR036412">
    <property type="entry name" value="HAD-like_sf"/>
</dbReference>
<sequence>MDAVLFDLGRVLVEWDPFLPFAGRYPRADVERFFADVDFASFNHRQDAGRSWADARAELLASHPHHVPLLDVYVRRFAESVPHEVPGASALVADVLAAGLRAHGLTNWSAETYSVAPRQAPVIARLEGVLVSGEVGLAKPDARIFELAAARFGLDPRRTLFVDDAARNVEGARATGYRAHLFTGHADLRRHLVDLGVPVPGQEAAPPP</sequence>
<keyword evidence="2" id="KW-1185">Reference proteome</keyword>
<dbReference type="RefSeq" id="WP_229734434.1">
    <property type="nucleotide sequence ID" value="NZ_AXCY01000196.1"/>
</dbReference>
<dbReference type="NCBIfam" id="TIGR01509">
    <property type="entry name" value="HAD-SF-IA-v3"/>
    <property type="match status" value="1"/>
</dbReference>
<dbReference type="Pfam" id="PF00702">
    <property type="entry name" value="Hydrolase"/>
    <property type="match status" value="1"/>
</dbReference>
<dbReference type="Proteomes" id="UP000029839">
    <property type="component" value="Unassembled WGS sequence"/>
</dbReference>
<dbReference type="SUPFAM" id="SSF56784">
    <property type="entry name" value="HAD-like"/>
    <property type="match status" value="1"/>
</dbReference>
<evidence type="ECO:0000313" key="2">
    <source>
        <dbReference type="Proteomes" id="UP000029839"/>
    </source>
</evidence>
<reference evidence="1 2" key="2">
    <citation type="journal article" date="2015" name="Stand. Genomic Sci.">
        <title>Draft genome sequence of Cellulomonas carbonis T26(T) and comparative analysis of six Cellulomonas genomes.</title>
        <authorList>
            <person name="Zhuang W."/>
            <person name="Zhang S."/>
            <person name="Xia X."/>
            <person name="Wang G."/>
        </authorList>
    </citation>
    <scope>NUCLEOTIDE SEQUENCE [LARGE SCALE GENOMIC DNA]</scope>
    <source>
        <strain evidence="1 2">T26</strain>
    </source>
</reference>
<dbReference type="InterPro" id="IPR006439">
    <property type="entry name" value="HAD-SF_hydro_IA"/>
</dbReference>
<dbReference type="Gene3D" id="3.40.50.1000">
    <property type="entry name" value="HAD superfamily/HAD-like"/>
    <property type="match status" value="1"/>
</dbReference>
<accession>A0A0A0BLK3</accession>
<evidence type="ECO:0000313" key="1">
    <source>
        <dbReference type="EMBL" id="KGM08572.1"/>
    </source>
</evidence>
<dbReference type="CDD" id="cd02603">
    <property type="entry name" value="HAD_sEH-N_like"/>
    <property type="match status" value="1"/>
</dbReference>
<comment type="caution">
    <text evidence="1">The sequence shown here is derived from an EMBL/GenBank/DDBJ whole genome shotgun (WGS) entry which is preliminary data.</text>
</comment>
<reference evidence="1 2" key="1">
    <citation type="submission" date="2013-08" db="EMBL/GenBank/DDBJ databases">
        <title>Genome sequencing of Cellulomonas carbonis T26.</title>
        <authorList>
            <person name="Chen F."/>
            <person name="Li Y."/>
            <person name="Wang G."/>
        </authorList>
    </citation>
    <scope>NUCLEOTIDE SEQUENCE [LARGE SCALE GENOMIC DNA]</scope>
    <source>
        <strain evidence="1 2">T26</strain>
    </source>
</reference>